<evidence type="ECO:0000256" key="2">
    <source>
        <dbReference type="ARBA" id="ARBA00022723"/>
    </source>
</evidence>
<evidence type="ECO:0000256" key="1">
    <source>
        <dbReference type="ARBA" id="ARBA00008031"/>
    </source>
</evidence>
<organism evidence="4">
    <name type="scientific">marine sediment metagenome</name>
    <dbReference type="NCBI Taxonomy" id="412755"/>
    <lineage>
        <taxon>unclassified sequences</taxon>
        <taxon>metagenomes</taxon>
        <taxon>ecological metagenomes</taxon>
    </lineage>
</organism>
<dbReference type="InterPro" id="IPR029017">
    <property type="entry name" value="Enolase-like_N"/>
</dbReference>
<dbReference type="Gene3D" id="3.20.20.120">
    <property type="entry name" value="Enolase-like C-terminal domain"/>
    <property type="match status" value="1"/>
</dbReference>
<feature type="domain" description="Mandelate racemase/muconate lactonizing enzyme C-terminal" evidence="3">
    <location>
        <begin position="138"/>
        <end position="246"/>
    </location>
</feature>
<accession>A0A0F9V495</accession>
<dbReference type="AlphaFoldDB" id="A0A0F9V495"/>
<dbReference type="PANTHER" id="PTHR48080:SF3">
    <property type="entry name" value="ENOLASE SUPERFAMILY MEMBER DDB_G0284701"/>
    <property type="match status" value="1"/>
</dbReference>
<dbReference type="PANTHER" id="PTHR48080">
    <property type="entry name" value="D-GALACTONATE DEHYDRATASE-RELATED"/>
    <property type="match status" value="1"/>
</dbReference>
<reference evidence="4" key="1">
    <citation type="journal article" date="2015" name="Nature">
        <title>Complex archaea that bridge the gap between prokaryotes and eukaryotes.</title>
        <authorList>
            <person name="Spang A."/>
            <person name="Saw J.H."/>
            <person name="Jorgensen S.L."/>
            <person name="Zaremba-Niedzwiedzka K."/>
            <person name="Martijn J."/>
            <person name="Lind A.E."/>
            <person name="van Eijk R."/>
            <person name="Schleper C."/>
            <person name="Guy L."/>
            <person name="Ettema T.J."/>
        </authorList>
    </citation>
    <scope>NUCLEOTIDE SEQUENCE</scope>
</reference>
<dbReference type="GO" id="GO:0046872">
    <property type="term" value="F:metal ion binding"/>
    <property type="evidence" value="ECO:0007669"/>
    <property type="project" value="UniProtKB-KW"/>
</dbReference>
<gene>
    <name evidence="4" type="ORF">LCGC14_0452730</name>
</gene>
<dbReference type="Pfam" id="PF13378">
    <property type="entry name" value="MR_MLE_C"/>
    <property type="match status" value="1"/>
</dbReference>
<evidence type="ECO:0000259" key="3">
    <source>
        <dbReference type="SMART" id="SM00922"/>
    </source>
</evidence>
<dbReference type="Gene3D" id="3.30.390.10">
    <property type="entry name" value="Enolase-like, N-terminal domain"/>
    <property type="match status" value="1"/>
</dbReference>
<dbReference type="SUPFAM" id="SSF54826">
    <property type="entry name" value="Enolase N-terminal domain-like"/>
    <property type="match status" value="1"/>
</dbReference>
<evidence type="ECO:0000313" key="4">
    <source>
        <dbReference type="EMBL" id="KKN68316.1"/>
    </source>
</evidence>
<sequence length="375" mass="41771">MNEVRIDRIEWAPLNGRRAREARGNAYTRSHGQDFLMPIARVTTSDGLMAFGWSRIDRQKADSLVGFSFQDAFHPQRGVSTDYLALDMPLWDLAGKLADRPVYELLSGETNTTALRAPCYDTSLLMDDLDLEDDDEAASLIASEAVKCATRGHRSFKIKIGRGAMHMPVEEGLRRDIRVIKAVREALGAEARILIDANNGYNLNLAKRMLTETADADIYWIEEPFHESWQWNGPFKKWLQQQGLDVLVADGEGVASEQLLTMAENGFIDVVQYDIFGFTDWVVLGPKLDAINIRTAPHNYAGLYGNCAACHLAGGIRRFEMVEWDEASATGLDASVYSIADGHVNVPRLPGFGLQLDPDVFQQAVRDRGFTVSNT</sequence>
<keyword evidence="2" id="KW-0479">Metal-binding</keyword>
<protein>
    <recommendedName>
        <fullName evidence="3">Mandelate racemase/muconate lactonizing enzyme C-terminal domain-containing protein</fullName>
    </recommendedName>
</protein>
<dbReference type="InterPro" id="IPR034593">
    <property type="entry name" value="DgoD-like"/>
</dbReference>
<dbReference type="InterPro" id="IPR013342">
    <property type="entry name" value="Mandelate_racemase_C"/>
</dbReference>
<name>A0A0F9V495_9ZZZZ</name>
<proteinExistence type="inferred from homology"/>
<dbReference type="SMART" id="SM00922">
    <property type="entry name" value="MR_MLE"/>
    <property type="match status" value="1"/>
</dbReference>
<comment type="similarity">
    <text evidence="1">Belongs to the mandelate racemase/muconate lactonizing enzyme family.</text>
</comment>
<dbReference type="EMBL" id="LAZR01000452">
    <property type="protein sequence ID" value="KKN68316.1"/>
    <property type="molecule type" value="Genomic_DNA"/>
</dbReference>
<dbReference type="InterPro" id="IPR029065">
    <property type="entry name" value="Enolase_C-like"/>
</dbReference>
<dbReference type="InterPro" id="IPR036849">
    <property type="entry name" value="Enolase-like_C_sf"/>
</dbReference>
<dbReference type="SFLD" id="SFLDS00001">
    <property type="entry name" value="Enolase"/>
    <property type="match status" value="1"/>
</dbReference>
<dbReference type="SUPFAM" id="SSF51604">
    <property type="entry name" value="Enolase C-terminal domain-like"/>
    <property type="match status" value="1"/>
</dbReference>
<comment type="caution">
    <text evidence="4">The sequence shown here is derived from an EMBL/GenBank/DDBJ whole genome shotgun (WGS) entry which is preliminary data.</text>
</comment>